<dbReference type="SUPFAM" id="SSF55083">
    <property type="entry name" value="6-hydroxymethyl-7,8-dihydropterin pyrophosphokinase, HPPK"/>
    <property type="match status" value="1"/>
</dbReference>
<dbReference type="RefSeq" id="WP_105960306.1">
    <property type="nucleotide sequence ID" value="NZ_PVNS01000017.1"/>
</dbReference>
<dbReference type="Gene3D" id="3.30.70.560">
    <property type="entry name" value="7,8-Dihydro-6-hydroxymethylpterin-pyrophosphokinase HPPK"/>
    <property type="match status" value="1"/>
</dbReference>
<keyword evidence="4" id="KW-0808">Transferase</keyword>
<keyword evidence="12" id="KW-1185">Reference proteome</keyword>
<comment type="pathway">
    <text evidence="2">Cofactor biosynthesis; tetrahydrofolate biosynthesis; 2-amino-4-hydroxy-6-hydroxymethyl-7,8-dihydropteridine diphosphate from 7,8-dihydroneopterin triphosphate: step 4/4.</text>
</comment>
<dbReference type="NCBIfam" id="TIGR01498">
    <property type="entry name" value="folK"/>
    <property type="match status" value="1"/>
</dbReference>
<keyword evidence="5" id="KW-0547">Nucleotide-binding</keyword>
<evidence type="ECO:0000256" key="1">
    <source>
        <dbReference type="ARBA" id="ARBA00000198"/>
    </source>
</evidence>
<dbReference type="InterPro" id="IPR000550">
    <property type="entry name" value="Hppk"/>
</dbReference>
<dbReference type="GO" id="GO:0016301">
    <property type="term" value="F:kinase activity"/>
    <property type="evidence" value="ECO:0007669"/>
    <property type="project" value="UniProtKB-KW"/>
</dbReference>
<dbReference type="Proteomes" id="UP000243650">
    <property type="component" value="Unassembled WGS sequence"/>
</dbReference>
<evidence type="ECO:0000256" key="7">
    <source>
        <dbReference type="ARBA" id="ARBA00022840"/>
    </source>
</evidence>
<dbReference type="CDD" id="cd00483">
    <property type="entry name" value="HPPK"/>
    <property type="match status" value="1"/>
</dbReference>
<dbReference type="Pfam" id="PF01288">
    <property type="entry name" value="HPPK"/>
    <property type="match status" value="1"/>
</dbReference>
<evidence type="ECO:0000313" key="11">
    <source>
        <dbReference type="EMBL" id="PRO64414.1"/>
    </source>
</evidence>
<dbReference type="EC" id="2.7.6.3" evidence="3"/>
<dbReference type="GO" id="GO:0005524">
    <property type="term" value="F:ATP binding"/>
    <property type="evidence" value="ECO:0007669"/>
    <property type="project" value="UniProtKB-KW"/>
</dbReference>
<comment type="caution">
    <text evidence="11">The sequence shown here is derived from an EMBL/GenBank/DDBJ whole genome shotgun (WGS) entry which is preliminary data.</text>
</comment>
<feature type="domain" description="7,8-dihydro-6-hydroxymethylpterin-pyrophosphokinase" evidence="10">
    <location>
        <begin position="89"/>
        <end position="100"/>
    </location>
</feature>
<accession>A0A2P6MDS6</accession>
<dbReference type="GO" id="GO:0046656">
    <property type="term" value="P:folic acid biosynthetic process"/>
    <property type="evidence" value="ECO:0007669"/>
    <property type="project" value="UniProtKB-KW"/>
</dbReference>
<feature type="compositionally biased region" description="Basic and acidic residues" evidence="9">
    <location>
        <begin position="148"/>
        <end position="163"/>
    </location>
</feature>
<dbReference type="UniPathway" id="UPA00077">
    <property type="reaction ID" value="UER00155"/>
</dbReference>
<comment type="catalytic activity">
    <reaction evidence="1">
        <text>6-hydroxymethyl-7,8-dihydropterin + ATP = (7,8-dihydropterin-6-yl)methyl diphosphate + AMP + H(+)</text>
        <dbReference type="Rhea" id="RHEA:11412"/>
        <dbReference type="ChEBI" id="CHEBI:15378"/>
        <dbReference type="ChEBI" id="CHEBI:30616"/>
        <dbReference type="ChEBI" id="CHEBI:44841"/>
        <dbReference type="ChEBI" id="CHEBI:72950"/>
        <dbReference type="ChEBI" id="CHEBI:456215"/>
        <dbReference type="EC" id="2.7.6.3"/>
    </reaction>
</comment>
<evidence type="ECO:0000256" key="5">
    <source>
        <dbReference type="ARBA" id="ARBA00022741"/>
    </source>
</evidence>
<evidence type="ECO:0000256" key="3">
    <source>
        <dbReference type="ARBA" id="ARBA00013253"/>
    </source>
</evidence>
<organism evidence="11 12">
    <name type="scientific">Alkalicoccus urumqiensis</name>
    <name type="common">Bacillus urumqiensis</name>
    <dbReference type="NCBI Taxonomy" id="1548213"/>
    <lineage>
        <taxon>Bacteria</taxon>
        <taxon>Bacillati</taxon>
        <taxon>Bacillota</taxon>
        <taxon>Bacilli</taxon>
        <taxon>Bacillales</taxon>
        <taxon>Bacillaceae</taxon>
        <taxon>Alkalicoccus</taxon>
    </lineage>
</organism>
<reference evidence="11 12" key="1">
    <citation type="submission" date="2018-03" db="EMBL/GenBank/DDBJ databases">
        <title>Bacillus urumqiensis sp. nov., a moderately haloalkaliphilic bacterium isolated from a salt lake.</title>
        <authorList>
            <person name="Zhao B."/>
            <person name="Liao Z."/>
        </authorList>
    </citation>
    <scope>NUCLEOTIDE SEQUENCE [LARGE SCALE GENOMIC DNA]</scope>
    <source>
        <strain evidence="11 12">BZ-SZ-XJ18</strain>
    </source>
</reference>
<feature type="region of interest" description="Disordered" evidence="9">
    <location>
        <begin position="148"/>
        <end position="169"/>
    </location>
</feature>
<dbReference type="InterPro" id="IPR035907">
    <property type="entry name" value="Hppk_sf"/>
</dbReference>
<evidence type="ECO:0000256" key="9">
    <source>
        <dbReference type="SAM" id="MobiDB-lite"/>
    </source>
</evidence>
<dbReference type="PROSITE" id="PS00794">
    <property type="entry name" value="HPPK"/>
    <property type="match status" value="1"/>
</dbReference>
<keyword evidence="8" id="KW-0289">Folate biosynthesis</keyword>
<protein>
    <recommendedName>
        <fullName evidence="3">2-amino-4-hydroxy-6-hydroxymethyldihydropteridine diphosphokinase</fullName>
        <ecNumber evidence="3">2.7.6.3</ecNumber>
    </recommendedName>
</protein>
<dbReference type="OrthoDB" id="9808041at2"/>
<keyword evidence="7" id="KW-0067">ATP-binding</keyword>
<gene>
    <name evidence="11" type="primary">folK</name>
    <name evidence="11" type="ORF">C6I21_15070</name>
</gene>
<dbReference type="AlphaFoldDB" id="A0A2P6MDS6"/>
<keyword evidence="6 11" id="KW-0418">Kinase</keyword>
<dbReference type="PANTHER" id="PTHR43071:SF1">
    <property type="entry name" value="2-AMINO-4-HYDROXY-6-HYDROXYMETHYLDIHYDROPTERIDINE PYROPHOSPHOKINASE"/>
    <property type="match status" value="1"/>
</dbReference>
<dbReference type="GO" id="GO:0003848">
    <property type="term" value="F:2-amino-4-hydroxy-6-hydroxymethyldihydropteridine diphosphokinase activity"/>
    <property type="evidence" value="ECO:0007669"/>
    <property type="project" value="UniProtKB-EC"/>
</dbReference>
<dbReference type="PANTHER" id="PTHR43071">
    <property type="entry name" value="2-AMINO-4-HYDROXY-6-HYDROXYMETHYLDIHYDROPTERIDINE PYROPHOSPHOKINASE"/>
    <property type="match status" value="1"/>
</dbReference>
<evidence type="ECO:0000256" key="2">
    <source>
        <dbReference type="ARBA" id="ARBA00005051"/>
    </source>
</evidence>
<evidence type="ECO:0000256" key="8">
    <source>
        <dbReference type="ARBA" id="ARBA00022909"/>
    </source>
</evidence>
<sequence>MTVRAFIGLGANIGDPVTQLEEALELLDKHADIDVVRVSSFYQTAPVGVLDQPDFTNACCEISTSLQPLDLLSFLQEVEQELGRIREKRWGPRTLDLDILLFGEENIKLESLIVPHPRMHERAFVIVPLAEIAPDIVVRDGKTAAEWKETLPDAGDITKRSPQDDIENE</sequence>
<name>A0A2P6MDS6_ALKUR</name>
<evidence type="ECO:0000259" key="10">
    <source>
        <dbReference type="PROSITE" id="PS00794"/>
    </source>
</evidence>
<evidence type="ECO:0000256" key="4">
    <source>
        <dbReference type="ARBA" id="ARBA00022679"/>
    </source>
</evidence>
<evidence type="ECO:0000256" key="6">
    <source>
        <dbReference type="ARBA" id="ARBA00022777"/>
    </source>
</evidence>
<proteinExistence type="predicted"/>
<dbReference type="EMBL" id="PVNS01000017">
    <property type="protein sequence ID" value="PRO64414.1"/>
    <property type="molecule type" value="Genomic_DNA"/>
</dbReference>
<dbReference type="GO" id="GO:0046654">
    <property type="term" value="P:tetrahydrofolate biosynthetic process"/>
    <property type="evidence" value="ECO:0007669"/>
    <property type="project" value="UniProtKB-UniPathway"/>
</dbReference>
<evidence type="ECO:0000313" key="12">
    <source>
        <dbReference type="Proteomes" id="UP000243650"/>
    </source>
</evidence>